<dbReference type="CDD" id="cd03230">
    <property type="entry name" value="ABC_DR_subfamily_A"/>
    <property type="match status" value="1"/>
</dbReference>
<dbReference type="SUPFAM" id="SSF52540">
    <property type="entry name" value="P-loop containing nucleoside triphosphate hydrolases"/>
    <property type="match status" value="1"/>
</dbReference>
<dbReference type="Gene3D" id="3.40.50.300">
    <property type="entry name" value="P-loop containing nucleotide triphosphate hydrolases"/>
    <property type="match status" value="1"/>
</dbReference>
<dbReference type="AlphaFoldDB" id="A0A1Z5HPL3"/>
<evidence type="ECO:0000256" key="1">
    <source>
        <dbReference type="ARBA" id="ARBA00022741"/>
    </source>
</evidence>
<dbReference type="Proteomes" id="UP000197032">
    <property type="component" value="Unassembled WGS sequence"/>
</dbReference>
<dbReference type="PANTHER" id="PTHR43038">
    <property type="entry name" value="ATP-BINDING CASSETTE, SUB-FAMILY H, MEMBER 1"/>
    <property type="match status" value="1"/>
</dbReference>
<keyword evidence="2" id="KW-0067">ATP-binding</keyword>
<proteinExistence type="predicted"/>
<keyword evidence="1" id="KW-0547">Nucleotide-binding</keyword>
<reference evidence="5" key="1">
    <citation type="journal article" date="2017" name="Appl. Environ. Microbiol.">
        <title>Genomic analysis of Calderihabitans maritimus KKC1, a thermophilic hydrogenogenic carboxydotrophic bacterium isolated from marine sediment.</title>
        <authorList>
            <person name="Omae K."/>
            <person name="Yoneda Y."/>
            <person name="Fukuyama Y."/>
            <person name="Yoshida T."/>
            <person name="Sako Y."/>
        </authorList>
    </citation>
    <scope>NUCLEOTIDE SEQUENCE [LARGE SCALE GENOMIC DNA]</scope>
    <source>
        <strain evidence="5">KKC1</strain>
    </source>
</reference>
<dbReference type="OrthoDB" id="9804819at2"/>
<dbReference type="PROSITE" id="PS50893">
    <property type="entry name" value="ABC_TRANSPORTER_2"/>
    <property type="match status" value="1"/>
</dbReference>
<evidence type="ECO:0000259" key="3">
    <source>
        <dbReference type="PROSITE" id="PS50893"/>
    </source>
</evidence>
<dbReference type="EMBL" id="BDGJ01000016">
    <property type="protein sequence ID" value="GAW91378.1"/>
    <property type="molecule type" value="Genomic_DNA"/>
</dbReference>
<gene>
    <name evidence="4" type="ORF">KKC1_05400</name>
</gene>
<dbReference type="SMART" id="SM00382">
    <property type="entry name" value="AAA"/>
    <property type="match status" value="1"/>
</dbReference>
<protein>
    <submittedName>
        <fullName evidence="4">ABC transporter ATPase</fullName>
    </submittedName>
</protein>
<dbReference type="Pfam" id="PF00005">
    <property type="entry name" value="ABC_tran"/>
    <property type="match status" value="1"/>
</dbReference>
<dbReference type="InterPro" id="IPR003593">
    <property type="entry name" value="AAA+_ATPase"/>
</dbReference>
<dbReference type="InterPro" id="IPR003439">
    <property type="entry name" value="ABC_transporter-like_ATP-bd"/>
</dbReference>
<feature type="domain" description="ABC transporter" evidence="3">
    <location>
        <begin position="5"/>
        <end position="234"/>
    </location>
</feature>
<dbReference type="RefSeq" id="WP_088552922.1">
    <property type="nucleotide sequence ID" value="NZ_BDGJ01000016.1"/>
</dbReference>
<name>A0A1Z5HPL3_9FIRM</name>
<accession>A0A1Z5HPL3</accession>
<evidence type="ECO:0000313" key="5">
    <source>
        <dbReference type="Proteomes" id="UP000197032"/>
    </source>
</evidence>
<dbReference type="PROSITE" id="PS00211">
    <property type="entry name" value="ABC_TRANSPORTER_1"/>
    <property type="match status" value="1"/>
</dbReference>
<comment type="caution">
    <text evidence="4">The sequence shown here is derived from an EMBL/GenBank/DDBJ whole genome shotgun (WGS) entry which is preliminary data.</text>
</comment>
<dbReference type="PANTHER" id="PTHR43038:SF3">
    <property type="entry name" value="ABC TRANSPORTER G FAMILY MEMBER 20 ISOFORM X1"/>
    <property type="match status" value="1"/>
</dbReference>
<evidence type="ECO:0000313" key="4">
    <source>
        <dbReference type="EMBL" id="GAW91378.1"/>
    </source>
</evidence>
<evidence type="ECO:0000256" key="2">
    <source>
        <dbReference type="ARBA" id="ARBA00022840"/>
    </source>
</evidence>
<sequence>MEYAIRVSGLTKDFGENRVVNNLSFSIKPGSIFGFLGPNGSGKSTTIRMLCGILTPTAGTGEVLGIPLEEGERIKQQIGYMSQKFSLYEDLTVEENLRFYGGIYGLKGQKLTGRVRELVELAGLVGRERQLAGTLSGGWKQRLALAAALVHRPRLLFLDEPTAGVDPLSRKIFWDLLYWLAHEEGVTILVTTHYMDEAEKCDVVGFIFRGNLMDFGTPEEIKARHGLDSLESVFIACVEKEGPGADFARRGMMK</sequence>
<dbReference type="GO" id="GO:0005524">
    <property type="term" value="F:ATP binding"/>
    <property type="evidence" value="ECO:0007669"/>
    <property type="project" value="UniProtKB-KW"/>
</dbReference>
<dbReference type="InterPro" id="IPR017871">
    <property type="entry name" value="ABC_transporter-like_CS"/>
</dbReference>
<dbReference type="GO" id="GO:0016887">
    <property type="term" value="F:ATP hydrolysis activity"/>
    <property type="evidence" value="ECO:0007669"/>
    <property type="project" value="InterPro"/>
</dbReference>
<organism evidence="4 5">
    <name type="scientific">Calderihabitans maritimus</name>
    <dbReference type="NCBI Taxonomy" id="1246530"/>
    <lineage>
        <taxon>Bacteria</taxon>
        <taxon>Bacillati</taxon>
        <taxon>Bacillota</taxon>
        <taxon>Clostridia</taxon>
        <taxon>Neomoorellales</taxon>
        <taxon>Calderihabitantaceae</taxon>
        <taxon>Calderihabitans</taxon>
    </lineage>
</organism>
<keyword evidence="5" id="KW-1185">Reference proteome</keyword>
<dbReference type="InterPro" id="IPR027417">
    <property type="entry name" value="P-loop_NTPase"/>
</dbReference>